<sequence length="131" mass="15199">MVRSGEVNYLLYFRAPFSQFMVDMYGKIESQQLKYIKMNQEKLKAENYIHLKDAVGRQDVEANQVKLLFFHLHLLVVLDKIDQTISAEIPDLHKDSILYEIIKSNMIHGLCGNIDLKSSCMKDGVCSKRYP</sequence>
<keyword evidence="3" id="KW-1185">Reference proteome</keyword>
<feature type="domain" description="Helitron helicase-like" evidence="1">
    <location>
        <begin position="8"/>
        <end position="61"/>
    </location>
</feature>
<dbReference type="Pfam" id="PF14214">
    <property type="entry name" value="Helitron_like_N"/>
    <property type="match status" value="1"/>
</dbReference>
<evidence type="ECO:0000259" key="1">
    <source>
        <dbReference type="Pfam" id="PF14214"/>
    </source>
</evidence>
<evidence type="ECO:0000313" key="2">
    <source>
        <dbReference type="EMBL" id="CAG9771874.1"/>
    </source>
</evidence>
<accession>A0A9N9MZG2</accession>
<protein>
    <recommendedName>
        <fullName evidence="1">Helitron helicase-like domain-containing protein</fullName>
    </recommendedName>
</protein>
<dbReference type="AlphaFoldDB" id="A0A9N9MZG2"/>
<gene>
    <name evidence="2" type="ORF">CEUTPL_LOCUS12299</name>
</gene>
<evidence type="ECO:0000313" key="3">
    <source>
        <dbReference type="Proteomes" id="UP001152799"/>
    </source>
</evidence>
<dbReference type="EMBL" id="OU892283">
    <property type="protein sequence ID" value="CAG9771874.1"/>
    <property type="molecule type" value="Genomic_DNA"/>
</dbReference>
<organism evidence="2 3">
    <name type="scientific">Ceutorhynchus assimilis</name>
    <name type="common">cabbage seed weevil</name>
    <dbReference type="NCBI Taxonomy" id="467358"/>
    <lineage>
        <taxon>Eukaryota</taxon>
        <taxon>Metazoa</taxon>
        <taxon>Ecdysozoa</taxon>
        <taxon>Arthropoda</taxon>
        <taxon>Hexapoda</taxon>
        <taxon>Insecta</taxon>
        <taxon>Pterygota</taxon>
        <taxon>Neoptera</taxon>
        <taxon>Endopterygota</taxon>
        <taxon>Coleoptera</taxon>
        <taxon>Polyphaga</taxon>
        <taxon>Cucujiformia</taxon>
        <taxon>Curculionidae</taxon>
        <taxon>Ceutorhynchinae</taxon>
        <taxon>Ceutorhynchus</taxon>
    </lineage>
</organism>
<dbReference type="OrthoDB" id="8121869at2759"/>
<proteinExistence type="predicted"/>
<reference evidence="2" key="1">
    <citation type="submission" date="2022-01" db="EMBL/GenBank/DDBJ databases">
        <authorList>
            <person name="King R."/>
        </authorList>
    </citation>
    <scope>NUCLEOTIDE SEQUENCE</scope>
</reference>
<name>A0A9N9MZG2_9CUCU</name>
<dbReference type="Proteomes" id="UP001152799">
    <property type="component" value="Chromosome 7"/>
</dbReference>
<dbReference type="InterPro" id="IPR025476">
    <property type="entry name" value="Helitron_helicase-like"/>
</dbReference>